<feature type="compositionally biased region" description="Low complexity" evidence="4">
    <location>
        <begin position="108"/>
        <end position="117"/>
    </location>
</feature>
<protein>
    <recommendedName>
        <fullName evidence="7">RBR-type E3 ubiquitin transferase</fullName>
    </recommendedName>
</protein>
<feature type="compositionally biased region" description="Polar residues" evidence="4">
    <location>
        <begin position="54"/>
        <end position="72"/>
    </location>
</feature>
<comment type="caution">
    <text evidence="5">The sequence shown here is derived from an EMBL/GenBank/DDBJ whole genome shotgun (WGS) entry which is preliminary data.</text>
</comment>
<dbReference type="PANTHER" id="PTHR11685">
    <property type="entry name" value="RBR FAMILY RING FINGER AND IBR DOMAIN-CONTAINING"/>
    <property type="match status" value="1"/>
</dbReference>
<keyword evidence="3" id="KW-0862">Zinc</keyword>
<dbReference type="PROSITE" id="PS00518">
    <property type="entry name" value="ZF_RING_1"/>
    <property type="match status" value="1"/>
</dbReference>
<sequence>MGWHEEKPTLCDTSHPEKLTRRHRNVSFVQSAMSEPHFSKGPLDRPNGLMYSNPKDSASTTVGSGSFNQDSFNPPIAHNDLNTTPRSRSKKCKRPRVNPNWSSRLVLPPSTSPASSSSHVDLSKLAVGFPPYPPNAWLKRCPACLVPIERVEGCAQMNCRACKHTFCWYCLSSLDVSGVDAFLISCVTFPPAVGHRFPSVTLGDGFRV</sequence>
<keyword evidence="2" id="KW-0863">Zinc-finger</keyword>
<evidence type="ECO:0000256" key="1">
    <source>
        <dbReference type="ARBA" id="ARBA00022723"/>
    </source>
</evidence>
<evidence type="ECO:0000256" key="3">
    <source>
        <dbReference type="ARBA" id="ARBA00022833"/>
    </source>
</evidence>
<organism evidence="5 6">
    <name type="scientific">Fasciolopsis buskii</name>
    <dbReference type="NCBI Taxonomy" id="27845"/>
    <lineage>
        <taxon>Eukaryota</taxon>
        <taxon>Metazoa</taxon>
        <taxon>Spiralia</taxon>
        <taxon>Lophotrochozoa</taxon>
        <taxon>Platyhelminthes</taxon>
        <taxon>Trematoda</taxon>
        <taxon>Digenea</taxon>
        <taxon>Plagiorchiida</taxon>
        <taxon>Echinostomata</taxon>
        <taxon>Echinostomatoidea</taxon>
        <taxon>Fasciolidae</taxon>
        <taxon>Fasciolopsis</taxon>
    </lineage>
</organism>
<feature type="compositionally biased region" description="Basic residues" evidence="4">
    <location>
        <begin position="87"/>
        <end position="96"/>
    </location>
</feature>
<dbReference type="EMBL" id="LUCM01008170">
    <property type="protein sequence ID" value="KAA0188834.1"/>
    <property type="molecule type" value="Genomic_DNA"/>
</dbReference>
<dbReference type="Pfam" id="PF22191">
    <property type="entry name" value="IBR_1"/>
    <property type="match status" value="1"/>
</dbReference>
<gene>
    <name evidence="5" type="ORF">FBUS_11670</name>
</gene>
<dbReference type="InterPro" id="IPR017907">
    <property type="entry name" value="Znf_RING_CS"/>
</dbReference>
<name>A0A8E0VEI3_9TREM</name>
<dbReference type="InterPro" id="IPR031127">
    <property type="entry name" value="E3_UB_ligase_RBR"/>
</dbReference>
<dbReference type="Proteomes" id="UP000728185">
    <property type="component" value="Unassembled WGS sequence"/>
</dbReference>
<evidence type="ECO:0000256" key="2">
    <source>
        <dbReference type="ARBA" id="ARBA00022771"/>
    </source>
</evidence>
<keyword evidence="6" id="KW-1185">Reference proteome</keyword>
<accession>A0A8E0VEI3</accession>
<feature type="region of interest" description="Disordered" evidence="4">
    <location>
        <begin position="30"/>
        <end position="117"/>
    </location>
</feature>
<evidence type="ECO:0008006" key="7">
    <source>
        <dbReference type="Google" id="ProtNLM"/>
    </source>
</evidence>
<dbReference type="GO" id="GO:0004842">
    <property type="term" value="F:ubiquitin-protein transferase activity"/>
    <property type="evidence" value="ECO:0007669"/>
    <property type="project" value="InterPro"/>
</dbReference>
<dbReference type="GO" id="GO:0016567">
    <property type="term" value="P:protein ubiquitination"/>
    <property type="evidence" value="ECO:0007669"/>
    <property type="project" value="InterPro"/>
</dbReference>
<proteinExistence type="predicted"/>
<dbReference type="GO" id="GO:0008270">
    <property type="term" value="F:zinc ion binding"/>
    <property type="evidence" value="ECO:0007669"/>
    <property type="project" value="UniProtKB-KW"/>
</dbReference>
<dbReference type="SUPFAM" id="SSF57850">
    <property type="entry name" value="RING/U-box"/>
    <property type="match status" value="1"/>
</dbReference>
<dbReference type="OrthoDB" id="10009520at2759"/>
<keyword evidence="1" id="KW-0479">Metal-binding</keyword>
<dbReference type="Gene3D" id="1.20.120.1750">
    <property type="match status" value="1"/>
</dbReference>
<reference evidence="5" key="1">
    <citation type="submission" date="2019-05" db="EMBL/GenBank/DDBJ databases">
        <title>Annotation for the trematode Fasciolopsis buski.</title>
        <authorList>
            <person name="Choi Y.-J."/>
        </authorList>
    </citation>
    <scope>NUCLEOTIDE SEQUENCE</scope>
    <source>
        <strain evidence="5">HT</strain>
        <tissue evidence="5">Whole worm</tissue>
    </source>
</reference>
<dbReference type="AlphaFoldDB" id="A0A8E0VEI3"/>
<evidence type="ECO:0000313" key="5">
    <source>
        <dbReference type="EMBL" id="KAA0188834.1"/>
    </source>
</evidence>
<evidence type="ECO:0000256" key="4">
    <source>
        <dbReference type="SAM" id="MobiDB-lite"/>
    </source>
</evidence>
<evidence type="ECO:0000313" key="6">
    <source>
        <dbReference type="Proteomes" id="UP000728185"/>
    </source>
</evidence>